<evidence type="ECO:0000313" key="2">
    <source>
        <dbReference type="EMBL" id="OSX80154.1"/>
    </source>
</evidence>
<evidence type="ECO:0000256" key="1">
    <source>
        <dbReference type="SAM" id="MobiDB-lite"/>
    </source>
</evidence>
<feature type="region of interest" description="Disordered" evidence="1">
    <location>
        <begin position="580"/>
        <end position="628"/>
    </location>
</feature>
<feature type="region of interest" description="Disordered" evidence="1">
    <location>
        <begin position="1070"/>
        <end position="1092"/>
    </location>
</feature>
<feature type="compositionally biased region" description="Gly residues" evidence="1">
    <location>
        <begin position="1313"/>
        <end position="1334"/>
    </location>
</feature>
<dbReference type="OrthoDB" id="5598737at2759"/>
<dbReference type="Proteomes" id="UP000218209">
    <property type="component" value="Unassembled WGS sequence"/>
</dbReference>
<dbReference type="EMBL" id="KV918780">
    <property type="protein sequence ID" value="OSX80154.1"/>
    <property type="molecule type" value="Genomic_DNA"/>
</dbReference>
<gene>
    <name evidence="2" type="ORF">BU14_0058s0064</name>
</gene>
<feature type="region of interest" description="Disordered" evidence="1">
    <location>
        <begin position="1310"/>
        <end position="1478"/>
    </location>
</feature>
<feature type="compositionally biased region" description="Basic and acidic residues" evidence="1">
    <location>
        <begin position="1557"/>
        <end position="1566"/>
    </location>
</feature>
<proteinExistence type="predicted"/>
<feature type="compositionally biased region" description="Low complexity" evidence="1">
    <location>
        <begin position="1567"/>
        <end position="1577"/>
    </location>
</feature>
<sequence length="1594" mass="162377">MRPRIVAAIDIYKERMVRELAVVLTGETRTMLDGGTLLRVACVGGGAAVAVSEGERAYVTWATRAHGAVIFLCTCGGRTGAESIKVREFVGVSSTCSHARALKASFEELACAVGVNGAAGLVEQYPVLNNAAVAPSTECTVHLATKTAANMAVFAVLDQGAWAAVTVRRRLGKKKSNKRTQLRAACTRLSCAKEHWWCAHAAAVSLWSSEVQLAFSIADGMGTGHLLPDALKNVRLPAGAPAKQSLTPSQQGAADAAFSDEKRWRNSRNLLPCEGEVSDCLQFDKLAAAGRGGGAPAFLPDSLCEAQCCGAAYNGMGIKNSGALLHTLRGRISVSLRRWTCSCGKEVPYDGAHEALFASTSQTVFSRTFMDVMLQMVFTGPSTLSSAASVLCFLLESTDSLSGASAGLARQTLIAAAHRYGRTLIVPSNLFRCGKCKVAGERPYIAIIADGEVLSILRNQSQPLVRLTEDVRVVPMDANHGSCVPVSAIRAAVRKRLSADRGAVVRLTKDDHAALARFGQELVSEPVAHGAEEQRSSPRAVMWAAAFLFFSFFTNEQADQLPVVAGAAAGVAANANAAGAGDGGNGGAAADAAAGGGDHPMDDAAGGGGVDGHQDGGHVPHAAGAAGAAGGAGAGSPVFFSREVDGALDGIGNEGRPADQWRIVRCFLKTFVAEPVLGVFAGLRQDSIARLAKQLVRCRPVAEWRPSAKAVESVGVVWPFLRLMGAAEAVDPLTTRAIGELLLFSGGVDAYWETLWRRQAPDDAKALESQWTSTSPEQYKAWLTTHPNALPPNSYLASTAPARARSSSQALEVRCGHVWPDLEPVRPFITDSKAEAINATRAAKVAASRQTLQELLSKELGADDCRHAFLNSETFMPGIENFLCPCGLLIGFDFLDRAESPAHVLASIAQRFTLLPSVIYFDTACQLARNASWRVPWLVNRSVTACSVDRAHHQKNQHKCSPVFDADMYPSRSVRHRTACAESRHSLNKAFKTHLVHLRQDHFIVQMRLLGAMINLRVKMRKCLGKETNHRRMCAFFHESVQSYCDRRYCTCAHGRRQAAADEAAAADGVAADDAPGGGDDSDAAPGGNAVGAGVGGGTDGAEAAGGGAGVGAVADGSHGAGGGQVGGIVGGYAGLIAVQDAVADALVSAGAAAVEEAVLVAVAPVGYAVGLAVGQAVGQAIVQRSFVVGGEAAAQAGAVGGRPAAEAAAAHSAALADVQRPVHGAVQAAVNASVSEAAVNAGQAAAAAARRQAGIAAGLAAAVAVAGVVHPEDAAAAHIPIEVDGGVAPGHGLRAGQGVETGAAHHVVPTGGQRGRVGGGQGGRVGGVQGGRVGGDHGGRIGDGQGDAVGGDQGDPIGGGQGGRVGGDQGGRVGGSQGDAVGGDQGGCIGGGQGGRVRGDQGGRVGGDQGDAVGGEQGGCVGGGQGGRVGGDQGGRVGGDQGRRGGGSQGGRIDGCQVGGQGGGQGRGQEGGVGKDAGRVVHGRNKLQAAVRLAIRGISDDAAVGGQGPKAVKKVADVVQTGAADAGNVADDEDEAVGTKTLDGLDAAGAVAADNHECTASHGRGEASSSEDFSSSSEEERATGEEELLTGPE</sequence>
<reference evidence="2 3" key="1">
    <citation type="submission" date="2017-03" db="EMBL/GenBank/DDBJ databases">
        <title>WGS assembly of Porphyra umbilicalis.</title>
        <authorList>
            <person name="Brawley S.H."/>
            <person name="Blouin N.A."/>
            <person name="Ficko-Blean E."/>
            <person name="Wheeler G.L."/>
            <person name="Lohr M."/>
            <person name="Goodson H.V."/>
            <person name="Jenkins J.W."/>
            <person name="Blaby-Haas C.E."/>
            <person name="Helliwell K.E."/>
            <person name="Chan C."/>
            <person name="Marriage T."/>
            <person name="Bhattacharya D."/>
            <person name="Klein A.S."/>
            <person name="Badis Y."/>
            <person name="Brodie J."/>
            <person name="Cao Y."/>
            <person name="Collen J."/>
            <person name="Dittami S.M."/>
            <person name="Gachon C.M."/>
            <person name="Green B.R."/>
            <person name="Karpowicz S."/>
            <person name="Kim J.W."/>
            <person name="Kudahl U."/>
            <person name="Lin S."/>
            <person name="Michel G."/>
            <person name="Mittag M."/>
            <person name="Olson B.J."/>
            <person name="Pangilinan J."/>
            <person name="Peng Y."/>
            <person name="Qiu H."/>
            <person name="Shu S."/>
            <person name="Singer J.T."/>
            <person name="Smith A.G."/>
            <person name="Sprecher B.N."/>
            <person name="Wagner V."/>
            <person name="Wang W."/>
            <person name="Wang Z.-Y."/>
            <person name="Yan J."/>
            <person name="Yarish C."/>
            <person name="Zoeuner-Riek S."/>
            <person name="Zhuang Y."/>
            <person name="Zou Y."/>
            <person name="Lindquist E.A."/>
            <person name="Grimwood J."/>
            <person name="Barry K."/>
            <person name="Rokhsar D.S."/>
            <person name="Schmutz J."/>
            <person name="Stiller J.W."/>
            <person name="Grossman A.R."/>
            <person name="Prochnik S.E."/>
        </authorList>
    </citation>
    <scope>NUCLEOTIDE SEQUENCE [LARGE SCALE GENOMIC DNA]</scope>
    <source>
        <strain evidence="2">4086291</strain>
    </source>
</reference>
<protein>
    <submittedName>
        <fullName evidence="2">Uncharacterized protein</fullName>
    </submittedName>
</protein>
<accession>A0A1X6PH04</accession>
<organism evidence="2 3">
    <name type="scientific">Porphyra umbilicalis</name>
    <name type="common">Purple laver</name>
    <name type="synonym">Red alga</name>
    <dbReference type="NCBI Taxonomy" id="2786"/>
    <lineage>
        <taxon>Eukaryota</taxon>
        <taxon>Rhodophyta</taxon>
        <taxon>Bangiophyceae</taxon>
        <taxon>Bangiales</taxon>
        <taxon>Bangiaceae</taxon>
        <taxon>Porphyra</taxon>
    </lineage>
</organism>
<feature type="region of interest" description="Disordered" evidence="1">
    <location>
        <begin position="1557"/>
        <end position="1594"/>
    </location>
</feature>
<keyword evidence="3" id="KW-1185">Reference proteome</keyword>
<name>A0A1X6PH04_PORUM</name>
<evidence type="ECO:0000313" key="3">
    <source>
        <dbReference type="Proteomes" id="UP000218209"/>
    </source>
</evidence>
<feature type="compositionally biased region" description="Gly residues" evidence="1">
    <location>
        <begin position="1342"/>
        <end position="1476"/>
    </location>
</feature>